<dbReference type="InterPro" id="IPR049258">
    <property type="entry name" value="ODAD1_CC"/>
</dbReference>
<dbReference type="PANTHER" id="PTHR21694:SF18">
    <property type="entry name" value="COILED-COIL DOMAIN-CONTAINING PROTEIN 63"/>
    <property type="match status" value="1"/>
</dbReference>
<feature type="domain" description="ODAD1 central coiled coil region" evidence="3">
    <location>
        <begin position="128"/>
        <end position="336"/>
    </location>
</feature>
<dbReference type="InterPro" id="IPR051876">
    <property type="entry name" value="ODA-DC/CCD"/>
</dbReference>
<name>A0AAN7SEM7_9COLE</name>
<protein>
    <recommendedName>
        <fullName evidence="3">ODAD1 central coiled coil region domain-containing protein</fullName>
    </recommendedName>
</protein>
<gene>
    <name evidence="4" type="ORF">RN001_010743</name>
</gene>
<dbReference type="EMBL" id="JARPUR010000004">
    <property type="protein sequence ID" value="KAK4878237.1"/>
    <property type="molecule type" value="Genomic_DNA"/>
</dbReference>
<keyword evidence="1 2" id="KW-0175">Coiled coil</keyword>
<dbReference type="PANTHER" id="PTHR21694">
    <property type="entry name" value="COILED-COIL DOMAIN-CONTAINING PROTEIN 63"/>
    <property type="match status" value="1"/>
</dbReference>
<dbReference type="AlphaFoldDB" id="A0AAN7SEM7"/>
<dbReference type="Proteomes" id="UP001353858">
    <property type="component" value="Unassembled WGS sequence"/>
</dbReference>
<reference evidence="5" key="1">
    <citation type="submission" date="2023-01" db="EMBL/GenBank/DDBJ databases">
        <title>Key to firefly adult light organ development and bioluminescence: homeobox transcription factors regulate luciferase expression and transportation to peroxisome.</title>
        <authorList>
            <person name="Fu X."/>
        </authorList>
    </citation>
    <scope>NUCLEOTIDE SEQUENCE [LARGE SCALE GENOMIC DNA]</scope>
</reference>
<evidence type="ECO:0000256" key="1">
    <source>
        <dbReference type="ARBA" id="ARBA00023054"/>
    </source>
</evidence>
<comment type="caution">
    <text evidence="4">The sequence shown here is derived from an EMBL/GenBank/DDBJ whole genome shotgun (WGS) entry which is preliminary data.</text>
</comment>
<dbReference type="Pfam" id="PF21773">
    <property type="entry name" value="ODAD1_CC"/>
    <property type="match status" value="1"/>
</dbReference>
<evidence type="ECO:0000259" key="3">
    <source>
        <dbReference type="Pfam" id="PF21773"/>
    </source>
</evidence>
<evidence type="ECO:0000256" key="2">
    <source>
        <dbReference type="SAM" id="Coils"/>
    </source>
</evidence>
<evidence type="ECO:0000313" key="4">
    <source>
        <dbReference type="EMBL" id="KAK4878237.1"/>
    </source>
</evidence>
<sequence length="503" mass="58398">MATPAKVISPEKQYELRVQLDQNLLGIIRNCKKLEAERDKKDGGAKALTYLKVAEVLKHDYYNSVNDVCISRSASKKIQDESTYHELAQLLEEHNELTAKIEKQKAFLDEVTIPSSIQWTQRVQRGEKTLEALENKLDTVVKQYGLLTTCNHKLHSEIDHMLIERMNFNKLWYGYIENLSKGKKVLMDVLEQATLSYNNRDEYVAKLNALRAFAVDDLRRHTQEMSLLQKRLDNDRQLNEFMGFKEQYRNMMYLLEKKTKKRNEQRMLTQNNINHYKSLLDQIQTFSGTHCDSNSAEFVSKYTSIETANMSTFNLINDLHREIEFQNNDLVYLQNAAAKYDLENINKSLLQIYNGITALFKICKCSKAPFLQLLGENNRVNDYNVLLHIQVLEEAIDQYLCKAYYTEKSPGKTKVTETIIDEDITPLPKHSIEVICPINPCPLCVDREMVTDVIDSLQFVHSKDAVKEQLTERLMLPDGLDRLHNVSACNLPKSREIIQKRFQ</sequence>
<feature type="coiled-coil region" evidence="2">
    <location>
        <begin position="84"/>
        <end position="143"/>
    </location>
</feature>
<evidence type="ECO:0000313" key="5">
    <source>
        <dbReference type="Proteomes" id="UP001353858"/>
    </source>
</evidence>
<keyword evidence="5" id="KW-1185">Reference proteome</keyword>
<proteinExistence type="predicted"/>
<accession>A0AAN7SEM7</accession>
<organism evidence="4 5">
    <name type="scientific">Aquatica leii</name>
    <dbReference type="NCBI Taxonomy" id="1421715"/>
    <lineage>
        <taxon>Eukaryota</taxon>
        <taxon>Metazoa</taxon>
        <taxon>Ecdysozoa</taxon>
        <taxon>Arthropoda</taxon>
        <taxon>Hexapoda</taxon>
        <taxon>Insecta</taxon>
        <taxon>Pterygota</taxon>
        <taxon>Neoptera</taxon>
        <taxon>Endopterygota</taxon>
        <taxon>Coleoptera</taxon>
        <taxon>Polyphaga</taxon>
        <taxon>Elateriformia</taxon>
        <taxon>Elateroidea</taxon>
        <taxon>Lampyridae</taxon>
        <taxon>Luciolinae</taxon>
        <taxon>Aquatica</taxon>
    </lineage>
</organism>